<keyword evidence="3" id="KW-1185">Reference proteome</keyword>
<proteinExistence type="predicted"/>
<dbReference type="EMBL" id="CP113432">
    <property type="protein sequence ID" value="WAI49254.1"/>
    <property type="molecule type" value="Genomic_DNA"/>
</dbReference>
<keyword evidence="1" id="KW-0812">Transmembrane</keyword>
<evidence type="ECO:0000256" key="1">
    <source>
        <dbReference type="SAM" id="Phobius"/>
    </source>
</evidence>
<keyword evidence="1" id="KW-1133">Transmembrane helix</keyword>
<evidence type="ECO:0000313" key="3">
    <source>
        <dbReference type="Proteomes" id="UP001163624"/>
    </source>
</evidence>
<organism evidence="2 3">
    <name type="scientific">Pseudomonas triclosanedens</name>
    <dbReference type="NCBI Taxonomy" id="2961893"/>
    <lineage>
        <taxon>Bacteria</taxon>
        <taxon>Pseudomonadati</taxon>
        <taxon>Pseudomonadota</taxon>
        <taxon>Gammaproteobacteria</taxon>
        <taxon>Pseudomonadales</taxon>
        <taxon>Pseudomonadaceae</taxon>
        <taxon>Pseudomonas</taxon>
    </lineage>
</organism>
<accession>A0ABY6ZZF8</accession>
<reference evidence="2" key="1">
    <citation type="submission" date="2022-11" db="EMBL/GenBank/DDBJ databases">
        <title>Pseudomonas triclosanedens sp. nov., a triclosan degrader isolated from activated sludge.</title>
        <authorList>
            <person name="Yin Y."/>
            <person name="Lu Z."/>
        </authorList>
    </citation>
    <scope>NUCLEOTIDE SEQUENCE</scope>
    <source>
        <strain evidence="2">ZM23</strain>
    </source>
</reference>
<gene>
    <name evidence="2" type="ORF">OU419_26495</name>
</gene>
<name>A0ABY6ZZF8_9PSED</name>
<dbReference type="RefSeq" id="WP_254476136.1">
    <property type="nucleotide sequence ID" value="NZ_CP113432.1"/>
</dbReference>
<evidence type="ECO:0008006" key="4">
    <source>
        <dbReference type="Google" id="ProtNLM"/>
    </source>
</evidence>
<evidence type="ECO:0000313" key="2">
    <source>
        <dbReference type="EMBL" id="WAI49254.1"/>
    </source>
</evidence>
<protein>
    <recommendedName>
        <fullName evidence="4">Nitrogen fixation protein FixH</fullName>
    </recommendedName>
</protein>
<dbReference type="Proteomes" id="UP001163624">
    <property type="component" value="Chromosome"/>
</dbReference>
<sequence length="144" mass="15753">MQRSEPENGRHSTPRPRPLLRVMVSLCVGGLLVGLMIGRLLDPVAEMPRVLAIQPSANGLQLSLDRQPEVQAGHLEGALALRIGASAAAQQGQSRIGDVPLRWKLEPQGNGVFLTLVSTRPLRGDWDSAQVDGRWRLNIRVRSE</sequence>
<feature type="transmembrane region" description="Helical" evidence="1">
    <location>
        <begin position="20"/>
        <end position="41"/>
    </location>
</feature>
<keyword evidence="1" id="KW-0472">Membrane</keyword>